<dbReference type="PANTHER" id="PTHR30390">
    <property type="entry name" value="SEDOHEPTULOSE 7-PHOSPHATE ISOMERASE / DNAA INITIATOR-ASSOCIATING FACTOR FOR REPLICATION INITIATION"/>
    <property type="match status" value="1"/>
</dbReference>
<sequence>MGISTSGNSKNVIYAAITAKARGLKVIGLTGAKESKLMELSDVCIRVPETETYKIQELHLPV</sequence>
<comment type="caution">
    <text evidence="2">The sequence shown here is derived from an EMBL/GenBank/DDBJ whole genome shotgun (WGS) entry which is preliminary data.</text>
</comment>
<evidence type="ECO:0000313" key="3">
    <source>
        <dbReference type="Proteomes" id="UP000887043"/>
    </source>
</evidence>
<dbReference type="Gene3D" id="3.40.50.10490">
    <property type="entry name" value="Glucose-6-phosphate isomerase like protein, domain 1"/>
    <property type="match status" value="1"/>
</dbReference>
<dbReference type="Proteomes" id="UP000887043">
    <property type="component" value="Unassembled WGS sequence"/>
</dbReference>
<dbReference type="InterPro" id="IPR046348">
    <property type="entry name" value="SIS_dom_sf"/>
</dbReference>
<protein>
    <recommendedName>
        <fullName evidence="1">SIS domain-containing protein</fullName>
    </recommendedName>
</protein>
<proteinExistence type="predicted"/>
<dbReference type="InterPro" id="IPR001347">
    <property type="entry name" value="SIS_dom"/>
</dbReference>
<feature type="domain" description="SIS" evidence="1">
    <location>
        <begin position="1"/>
        <end position="62"/>
    </location>
</feature>
<dbReference type="PROSITE" id="PS51464">
    <property type="entry name" value="SIS"/>
    <property type="match status" value="1"/>
</dbReference>
<dbReference type="SUPFAM" id="SSF53697">
    <property type="entry name" value="SIS domain"/>
    <property type="match status" value="1"/>
</dbReference>
<dbReference type="Pfam" id="PF01380">
    <property type="entry name" value="SIS"/>
    <property type="match status" value="1"/>
</dbReference>
<name>A0AA37HY44_SEGBR</name>
<organism evidence="2 3">
    <name type="scientific">Segatella bryantii</name>
    <name type="common">Prevotella bryantii</name>
    <dbReference type="NCBI Taxonomy" id="77095"/>
    <lineage>
        <taxon>Bacteria</taxon>
        <taxon>Pseudomonadati</taxon>
        <taxon>Bacteroidota</taxon>
        <taxon>Bacteroidia</taxon>
        <taxon>Bacteroidales</taxon>
        <taxon>Prevotellaceae</taxon>
        <taxon>Segatella</taxon>
    </lineage>
</organism>
<dbReference type="AlphaFoldDB" id="A0AA37HY44"/>
<dbReference type="GO" id="GO:1901135">
    <property type="term" value="P:carbohydrate derivative metabolic process"/>
    <property type="evidence" value="ECO:0007669"/>
    <property type="project" value="InterPro"/>
</dbReference>
<dbReference type="InterPro" id="IPR050099">
    <property type="entry name" value="SIS_GmhA/DiaA_subfam"/>
</dbReference>
<evidence type="ECO:0000259" key="1">
    <source>
        <dbReference type="PROSITE" id="PS51464"/>
    </source>
</evidence>
<evidence type="ECO:0000313" key="2">
    <source>
        <dbReference type="EMBL" id="GJG28752.1"/>
    </source>
</evidence>
<gene>
    <name evidence="2" type="ORF">PRRU23_24520</name>
</gene>
<reference evidence="2" key="1">
    <citation type="submission" date="2021-08" db="EMBL/GenBank/DDBJ databases">
        <title>Prevotella lacticifex sp. nov., isolated from rumen of cow.</title>
        <authorList>
            <person name="Shinkai T."/>
            <person name="Ikeyama N."/>
            <person name="Kumagai M."/>
            <person name="Ohmori H."/>
            <person name="Sakamoto M."/>
            <person name="Ohkuma M."/>
            <person name="Mitsumori M."/>
        </authorList>
    </citation>
    <scope>NUCLEOTIDE SEQUENCE</scope>
    <source>
        <strain evidence="2">DSM 11371</strain>
    </source>
</reference>
<dbReference type="EMBL" id="BPTR01000001">
    <property type="protein sequence ID" value="GJG28752.1"/>
    <property type="molecule type" value="Genomic_DNA"/>
</dbReference>
<dbReference type="GO" id="GO:0097367">
    <property type="term" value="F:carbohydrate derivative binding"/>
    <property type="evidence" value="ECO:0007669"/>
    <property type="project" value="InterPro"/>
</dbReference>
<accession>A0AA37HY44</accession>